<keyword evidence="8" id="KW-1185">Reference proteome</keyword>
<dbReference type="OrthoDB" id="418035at2759"/>
<evidence type="ECO:0000259" key="6">
    <source>
        <dbReference type="Pfam" id="PF00753"/>
    </source>
</evidence>
<keyword evidence="4" id="KW-0862">Zinc</keyword>
<dbReference type="GO" id="GO:0016787">
    <property type="term" value="F:hydrolase activity"/>
    <property type="evidence" value="ECO:0007669"/>
    <property type="project" value="UniProtKB-KW"/>
</dbReference>
<keyword evidence="2" id="KW-0479">Metal-binding</keyword>
<dbReference type="InterPro" id="IPR051453">
    <property type="entry name" value="MBL_Glyoxalase_II"/>
</dbReference>
<comment type="caution">
    <text evidence="7">The sequence shown here is derived from an EMBL/GenBank/DDBJ whole genome shotgun (WGS) entry which is preliminary data.</text>
</comment>
<dbReference type="Pfam" id="PF00753">
    <property type="entry name" value="Lactamase_B"/>
    <property type="match status" value="1"/>
</dbReference>
<feature type="compositionally biased region" description="Acidic residues" evidence="5">
    <location>
        <begin position="100"/>
        <end position="119"/>
    </location>
</feature>
<dbReference type="InterPro" id="IPR001279">
    <property type="entry name" value="Metallo-B-lactamas"/>
</dbReference>
<feature type="compositionally biased region" description="Pro residues" evidence="5">
    <location>
        <begin position="87"/>
        <end position="96"/>
    </location>
</feature>
<evidence type="ECO:0000256" key="4">
    <source>
        <dbReference type="ARBA" id="ARBA00022833"/>
    </source>
</evidence>
<feature type="region of interest" description="Disordered" evidence="5">
    <location>
        <begin position="87"/>
        <end position="132"/>
    </location>
</feature>
<dbReference type="SUPFAM" id="SSF56281">
    <property type="entry name" value="Metallo-hydrolase/oxidoreductase"/>
    <property type="match status" value="1"/>
</dbReference>
<dbReference type="EMBL" id="LSRX01000165">
    <property type="protein sequence ID" value="OLQ06180.1"/>
    <property type="molecule type" value="Genomic_DNA"/>
</dbReference>
<dbReference type="PANTHER" id="PTHR46233:SF3">
    <property type="entry name" value="HYDROXYACYLGLUTATHIONE HYDROLASE GLOC"/>
    <property type="match status" value="1"/>
</dbReference>
<evidence type="ECO:0000313" key="8">
    <source>
        <dbReference type="Proteomes" id="UP000186817"/>
    </source>
</evidence>
<proteinExistence type="predicted"/>
<dbReference type="AlphaFoldDB" id="A0A1Q9EFH4"/>
<name>A0A1Q9EFH4_SYMMI</name>
<dbReference type="PANTHER" id="PTHR46233">
    <property type="entry name" value="HYDROXYACYLGLUTATHIONE HYDROLASE GLOC"/>
    <property type="match status" value="1"/>
</dbReference>
<keyword evidence="3" id="KW-0378">Hydrolase</keyword>
<evidence type="ECO:0000313" key="7">
    <source>
        <dbReference type="EMBL" id="OLQ06180.1"/>
    </source>
</evidence>
<feature type="domain" description="Metallo-beta-lactamase" evidence="6">
    <location>
        <begin position="2"/>
        <end position="108"/>
    </location>
</feature>
<comment type="cofactor">
    <cofactor evidence="1">
        <name>Zn(2+)</name>
        <dbReference type="ChEBI" id="CHEBI:29105"/>
    </cofactor>
</comment>
<reference evidence="7 8" key="1">
    <citation type="submission" date="2016-02" db="EMBL/GenBank/DDBJ databases">
        <title>Genome analysis of coral dinoflagellate symbionts highlights evolutionary adaptations to a symbiotic lifestyle.</title>
        <authorList>
            <person name="Aranda M."/>
            <person name="Li Y."/>
            <person name="Liew Y.J."/>
            <person name="Baumgarten S."/>
            <person name="Simakov O."/>
            <person name="Wilson M."/>
            <person name="Piel J."/>
            <person name="Ashoor H."/>
            <person name="Bougouffa S."/>
            <person name="Bajic V.B."/>
            <person name="Ryu T."/>
            <person name="Ravasi T."/>
            <person name="Bayer T."/>
            <person name="Micklem G."/>
            <person name="Kim H."/>
            <person name="Bhak J."/>
            <person name="Lajeunesse T.C."/>
            <person name="Voolstra C.R."/>
        </authorList>
    </citation>
    <scope>NUCLEOTIDE SEQUENCE [LARGE SCALE GENOMIC DNA]</scope>
    <source>
        <strain evidence="7 8">CCMP2467</strain>
    </source>
</reference>
<dbReference type="Proteomes" id="UP000186817">
    <property type="component" value="Unassembled WGS sequence"/>
</dbReference>
<dbReference type="InterPro" id="IPR036866">
    <property type="entry name" value="RibonucZ/Hydroxyglut_hydro"/>
</dbReference>
<dbReference type="GO" id="GO:0046872">
    <property type="term" value="F:metal ion binding"/>
    <property type="evidence" value="ECO:0007669"/>
    <property type="project" value="UniProtKB-KW"/>
</dbReference>
<protein>
    <recommendedName>
        <fullName evidence="6">Metallo-beta-lactamase domain-containing protein</fullName>
    </recommendedName>
</protein>
<organism evidence="7 8">
    <name type="scientific">Symbiodinium microadriaticum</name>
    <name type="common">Dinoflagellate</name>
    <name type="synonym">Zooxanthella microadriatica</name>
    <dbReference type="NCBI Taxonomy" id="2951"/>
    <lineage>
        <taxon>Eukaryota</taxon>
        <taxon>Sar</taxon>
        <taxon>Alveolata</taxon>
        <taxon>Dinophyceae</taxon>
        <taxon>Suessiales</taxon>
        <taxon>Symbiodiniaceae</taxon>
        <taxon>Symbiodinium</taxon>
    </lineage>
</organism>
<accession>A0A1Q9EFH4</accession>
<gene>
    <name evidence="7" type="ORF">AK812_SmicGene10516</name>
</gene>
<dbReference type="Gene3D" id="3.60.15.10">
    <property type="entry name" value="Ribonuclease Z/Hydroxyacylglutathione hydrolase-like"/>
    <property type="match status" value="1"/>
</dbReference>
<evidence type="ECO:0000256" key="1">
    <source>
        <dbReference type="ARBA" id="ARBA00001947"/>
    </source>
</evidence>
<evidence type="ECO:0000256" key="2">
    <source>
        <dbReference type="ARBA" id="ARBA00022723"/>
    </source>
</evidence>
<sequence length="166" mass="18219">MCNCSLVGDTESKDALVVDPGGDVDHIMSRLKFHGLTCKRILITHGHLDHIIGATELKKLTGAVILMNQNDLGIYEKVKEQCRDFRVPPPLEPLLPPDDFLADDSEEETSETSEEEVEMQEVSMPSQAANSKPKVAADVVELDIDINGPESLSTVKSLYLVAQCML</sequence>
<evidence type="ECO:0000256" key="3">
    <source>
        <dbReference type="ARBA" id="ARBA00022801"/>
    </source>
</evidence>
<evidence type="ECO:0000256" key="5">
    <source>
        <dbReference type="SAM" id="MobiDB-lite"/>
    </source>
</evidence>